<protein>
    <submittedName>
        <fullName evidence="1">Uncharacterized protein</fullName>
    </submittedName>
</protein>
<evidence type="ECO:0000313" key="1">
    <source>
        <dbReference type="EMBL" id="CAD6491275.1"/>
    </source>
</evidence>
<sequence>MTNTDQSFDHLDIINAVLGLAYNLESYPNHLFKAGYKLSRIEPIIGVPDSINPDILFMSENMGLFAECKSGKFKIGSNLSRYDSIQVRHLIEKGIDIPTESLELDVGIFGRDNLMHLNERLSKEGINYPQVILDGGIEQIHGRPFRDPNLKELFSKPVEIKSKAPLILKFTDSSPVKRIAPFIFTTLMSRSITGRNKFKVRNLTEEVMDDIWDNLDKNLQNTLVEKVRTILRQCKRKQLKNYLKNSEDVWSVFITDHWKSRKTFSDDCNRFIHELDQKDLYDFSPANV</sequence>
<proteinExistence type="predicted"/>
<dbReference type="EMBL" id="CAJHIS010000002">
    <property type="protein sequence ID" value="CAD6491275.1"/>
    <property type="molecule type" value="Genomic_DNA"/>
</dbReference>
<reference evidence="1" key="1">
    <citation type="submission" date="2020-10" db="EMBL/GenBank/DDBJ databases">
        <authorList>
            <person name="Hahn C.J."/>
            <person name="Laso-Perez R."/>
            <person name="Vulcano F."/>
            <person name="Vaziourakis K.-M."/>
            <person name="Stokke R."/>
            <person name="Steen I.H."/>
            <person name="Teske A."/>
            <person name="Boetius A."/>
            <person name="Liebeke M."/>
            <person name="Amann R."/>
            <person name="Knittel K."/>
        </authorList>
    </citation>
    <scope>NUCLEOTIDE SEQUENCE</scope>
    <source>
        <strain evidence="1">Gfbio:e3339647-f889-4370-9287-4fb5cb688e4c:AG392D22_GoMArc1</strain>
    </source>
</reference>
<dbReference type="AlphaFoldDB" id="A0A811T8Z1"/>
<comment type="caution">
    <text evidence="1">The sequence shown here is derived from an EMBL/GenBank/DDBJ whole genome shotgun (WGS) entry which is preliminary data.</text>
</comment>
<name>A0A811T8Z1_9EURY</name>
<organism evidence="1 2">
    <name type="scientific">Candidatus Argoarchaeum ethanivorans</name>
    <dbReference type="NCBI Taxonomy" id="2608793"/>
    <lineage>
        <taxon>Archaea</taxon>
        <taxon>Methanobacteriati</taxon>
        <taxon>Methanobacteriota</taxon>
        <taxon>Stenosarchaea group</taxon>
        <taxon>Methanomicrobia</taxon>
        <taxon>Methanosarcinales</taxon>
        <taxon>Methanosarcinales incertae sedis</taxon>
        <taxon>GOM Arc I cluster</taxon>
        <taxon>Candidatus Argoarchaeum</taxon>
    </lineage>
</organism>
<evidence type="ECO:0000313" key="2">
    <source>
        <dbReference type="Proteomes" id="UP000634805"/>
    </source>
</evidence>
<gene>
    <name evidence="1" type="ORF">EMLJLAPB_00103</name>
</gene>
<accession>A0A811T8Z1</accession>
<dbReference type="Proteomes" id="UP000634805">
    <property type="component" value="Unassembled WGS sequence"/>
</dbReference>